<sequence>MLPLRIQSSLFGFFLRTYNLFFLACNHKRQTGEQDVKVKILYAGMCHSDLDGIKNLRGVSKYPFLPGHEIAGIVEEIGSKVTKFKVGNKIGYSDFIVVDEHFAVCWPENLPLDVGAPLLFAGITTYSPLKHFGLDKPGLHVGVVGLGGLGHVAVKIAKAFGAKVTVVCTSHAKRDEAIERLGADPFIISKDQDQLQAASGTLDGILDTASAIHPLLPLLSLLKFEGKLVLLGATKALELPKVLAGRKVVSGSGIGGMKEMQEMIDFCAKHNILPDVEVIPMDYVNTVGEIG</sequence>
<evidence type="ECO:0000256" key="4">
    <source>
        <dbReference type="ARBA" id="ARBA00023002"/>
    </source>
</evidence>
<evidence type="ECO:0000256" key="5">
    <source>
        <dbReference type="RuleBase" id="RU361277"/>
    </source>
</evidence>
<dbReference type="InterPro" id="IPR013154">
    <property type="entry name" value="ADH-like_N"/>
</dbReference>
<evidence type="ECO:0000256" key="1">
    <source>
        <dbReference type="ARBA" id="ARBA00001947"/>
    </source>
</evidence>
<dbReference type="InterPro" id="IPR020843">
    <property type="entry name" value="ER"/>
</dbReference>
<dbReference type="PANTHER" id="PTHR42683">
    <property type="entry name" value="ALDEHYDE REDUCTASE"/>
    <property type="match status" value="1"/>
</dbReference>
<evidence type="ECO:0000259" key="6">
    <source>
        <dbReference type="SMART" id="SM00829"/>
    </source>
</evidence>
<accession>A0A068U089</accession>
<dbReference type="PROSITE" id="PS00059">
    <property type="entry name" value="ADH_ZINC"/>
    <property type="match status" value="1"/>
</dbReference>
<evidence type="ECO:0000313" key="8">
    <source>
        <dbReference type="Proteomes" id="UP000295252"/>
    </source>
</evidence>
<dbReference type="Pfam" id="PF08240">
    <property type="entry name" value="ADH_N"/>
    <property type="match status" value="1"/>
</dbReference>
<dbReference type="InterPro" id="IPR011032">
    <property type="entry name" value="GroES-like_sf"/>
</dbReference>
<dbReference type="AlphaFoldDB" id="A0A068U089"/>
<feature type="domain" description="Enoyl reductase (ER)" evidence="6">
    <location>
        <begin position="16"/>
        <end position="290"/>
    </location>
</feature>
<dbReference type="FunFam" id="3.40.50.720:FF:000022">
    <property type="entry name" value="Cinnamyl alcohol dehydrogenase"/>
    <property type="match status" value="1"/>
</dbReference>
<evidence type="ECO:0000256" key="3">
    <source>
        <dbReference type="ARBA" id="ARBA00022833"/>
    </source>
</evidence>
<dbReference type="Gene3D" id="3.90.180.10">
    <property type="entry name" value="Medium-chain alcohol dehydrogenases, catalytic domain"/>
    <property type="match status" value="2"/>
</dbReference>
<protein>
    <recommendedName>
        <fullName evidence="6">Enoyl reductase (ER) domain-containing protein</fullName>
    </recommendedName>
</protein>
<keyword evidence="2 5" id="KW-0479">Metal-binding</keyword>
<dbReference type="InterPro" id="IPR013149">
    <property type="entry name" value="ADH-like_C"/>
</dbReference>
<dbReference type="SUPFAM" id="SSF50129">
    <property type="entry name" value="GroES-like"/>
    <property type="match status" value="1"/>
</dbReference>
<organism evidence="7 8">
    <name type="scientific">Coffea canephora</name>
    <name type="common">Robusta coffee</name>
    <dbReference type="NCBI Taxonomy" id="49390"/>
    <lineage>
        <taxon>Eukaryota</taxon>
        <taxon>Viridiplantae</taxon>
        <taxon>Streptophyta</taxon>
        <taxon>Embryophyta</taxon>
        <taxon>Tracheophyta</taxon>
        <taxon>Spermatophyta</taxon>
        <taxon>Magnoliopsida</taxon>
        <taxon>eudicotyledons</taxon>
        <taxon>Gunneridae</taxon>
        <taxon>Pentapetalae</taxon>
        <taxon>asterids</taxon>
        <taxon>lamiids</taxon>
        <taxon>Gentianales</taxon>
        <taxon>Rubiaceae</taxon>
        <taxon>Ixoroideae</taxon>
        <taxon>Gardenieae complex</taxon>
        <taxon>Bertiereae - Coffeeae clade</taxon>
        <taxon>Coffeeae</taxon>
        <taxon>Coffea</taxon>
    </lineage>
</organism>
<dbReference type="GO" id="GO:0008270">
    <property type="term" value="F:zinc ion binding"/>
    <property type="evidence" value="ECO:0007669"/>
    <property type="project" value="InterPro"/>
</dbReference>
<keyword evidence="8" id="KW-1185">Reference proteome</keyword>
<dbReference type="InterPro" id="IPR047109">
    <property type="entry name" value="CAD-like"/>
</dbReference>
<dbReference type="Pfam" id="PF00107">
    <property type="entry name" value="ADH_zinc_N"/>
    <property type="match status" value="1"/>
</dbReference>
<dbReference type="InParanoid" id="A0A068U089"/>
<dbReference type="Proteomes" id="UP000295252">
    <property type="component" value="Chromosome IX"/>
</dbReference>
<dbReference type="InterPro" id="IPR002328">
    <property type="entry name" value="ADH_Zn_CS"/>
</dbReference>
<dbReference type="InterPro" id="IPR036291">
    <property type="entry name" value="NAD(P)-bd_dom_sf"/>
</dbReference>
<dbReference type="GO" id="GO:0016616">
    <property type="term" value="F:oxidoreductase activity, acting on the CH-OH group of donors, NAD or NADP as acceptor"/>
    <property type="evidence" value="ECO:0007669"/>
    <property type="project" value="InterPro"/>
</dbReference>
<keyword evidence="4" id="KW-0560">Oxidoreductase</keyword>
<proteinExistence type="inferred from homology"/>
<evidence type="ECO:0000313" key="7">
    <source>
        <dbReference type="EMBL" id="CDP01594.1"/>
    </source>
</evidence>
<dbReference type="Gene3D" id="3.40.50.720">
    <property type="entry name" value="NAD(P)-binding Rossmann-like Domain"/>
    <property type="match status" value="1"/>
</dbReference>
<dbReference type="OMA" id="WMVADEH"/>
<dbReference type="PhylomeDB" id="A0A068U089"/>
<keyword evidence="3 5" id="KW-0862">Zinc</keyword>
<name>A0A068U089_COFCA</name>
<dbReference type="EMBL" id="HG739091">
    <property type="protein sequence ID" value="CDP01594.1"/>
    <property type="molecule type" value="Genomic_DNA"/>
</dbReference>
<comment type="cofactor">
    <cofactor evidence="1 5">
        <name>Zn(2+)</name>
        <dbReference type="ChEBI" id="CHEBI:29105"/>
    </cofactor>
</comment>
<dbReference type="STRING" id="49390.A0A068U089"/>
<comment type="similarity">
    <text evidence="5">Belongs to the zinc-containing alcohol dehydrogenase family.</text>
</comment>
<dbReference type="Gramene" id="CDP01594">
    <property type="protein sequence ID" value="CDP01594"/>
    <property type="gene ID" value="GSCOC_T00036695001"/>
</dbReference>
<dbReference type="SUPFAM" id="SSF51735">
    <property type="entry name" value="NAD(P)-binding Rossmann-fold domains"/>
    <property type="match status" value="1"/>
</dbReference>
<reference evidence="8" key="1">
    <citation type="journal article" date="2014" name="Science">
        <title>The coffee genome provides insight into the convergent evolution of caffeine biosynthesis.</title>
        <authorList>
            <person name="Denoeud F."/>
            <person name="Carretero-Paulet L."/>
            <person name="Dereeper A."/>
            <person name="Droc G."/>
            <person name="Guyot R."/>
            <person name="Pietrella M."/>
            <person name="Zheng C."/>
            <person name="Alberti A."/>
            <person name="Anthony F."/>
            <person name="Aprea G."/>
            <person name="Aury J.M."/>
            <person name="Bento P."/>
            <person name="Bernard M."/>
            <person name="Bocs S."/>
            <person name="Campa C."/>
            <person name="Cenci A."/>
            <person name="Combes M.C."/>
            <person name="Crouzillat D."/>
            <person name="Da Silva C."/>
            <person name="Daddiego L."/>
            <person name="De Bellis F."/>
            <person name="Dussert S."/>
            <person name="Garsmeur O."/>
            <person name="Gayraud T."/>
            <person name="Guignon V."/>
            <person name="Jahn K."/>
            <person name="Jamilloux V."/>
            <person name="Joet T."/>
            <person name="Labadie K."/>
            <person name="Lan T."/>
            <person name="Leclercq J."/>
            <person name="Lepelley M."/>
            <person name="Leroy T."/>
            <person name="Li L.T."/>
            <person name="Librado P."/>
            <person name="Lopez L."/>
            <person name="Munoz A."/>
            <person name="Noel B."/>
            <person name="Pallavicini A."/>
            <person name="Perrotta G."/>
            <person name="Poncet V."/>
            <person name="Pot D."/>
            <person name="Priyono X."/>
            <person name="Rigoreau M."/>
            <person name="Rouard M."/>
            <person name="Rozas J."/>
            <person name="Tranchant-Dubreuil C."/>
            <person name="VanBuren R."/>
            <person name="Zhang Q."/>
            <person name="Andrade A.C."/>
            <person name="Argout X."/>
            <person name="Bertrand B."/>
            <person name="de Kochko A."/>
            <person name="Graziosi G."/>
            <person name="Henry R.J."/>
            <person name="Jayarama X."/>
            <person name="Ming R."/>
            <person name="Nagai C."/>
            <person name="Rounsley S."/>
            <person name="Sankoff D."/>
            <person name="Giuliano G."/>
            <person name="Albert V.A."/>
            <person name="Wincker P."/>
            <person name="Lashermes P."/>
        </authorList>
    </citation>
    <scope>NUCLEOTIDE SEQUENCE [LARGE SCALE GENOMIC DNA]</scope>
    <source>
        <strain evidence="8">cv. DH200-94</strain>
    </source>
</reference>
<gene>
    <name evidence="7" type="ORF">GSCOC_T00036695001</name>
</gene>
<evidence type="ECO:0000256" key="2">
    <source>
        <dbReference type="ARBA" id="ARBA00022723"/>
    </source>
</evidence>
<dbReference type="SMART" id="SM00829">
    <property type="entry name" value="PKS_ER"/>
    <property type="match status" value="1"/>
</dbReference>